<name>A0A4Y6Q024_PERCE</name>
<reference evidence="3 4" key="1">
    <citation type="submission" date="2019-06" db="EMBL/GenBank/DDBJ databases">
        <title>Persicimonas caeni gen. nov., sp. nov., a predatory bacterium isolated from solar saltern.</title>
        <authorList>
            <person name="Wang S."/>
        </authorList>
    </citation>
    <scope>NUCLEOTIDE SEQUENCE [LARGE SCALE GENOMIC DNA]</scope>
    <source>
        <strain evidence="3 4">YN101</strain>
    </source>
</reference>
<organism evidence="3 4">
    <name type="scientific">Persicimonas caeni</name>
    <dbReference type="NCBI Taxonomy" id="2292766"/>
    <lineage>
        <taxon>Bacteria</taxon>
        <taxon>Deltaproteobacteria</taxon>
        <taxon>Bradymonadales</taxon>
        <taxon>Bradymonadaceae</taxon>
        <taxon>Persicimonas</taxon>
    </lineage>
</organism>
<evidence type="ECO:0000313" key="3">
    <source>
        <dbReference type="EMBL" id="QDG53921.1"/>
    </source>
</evidence>
<proteinExistence type="predicted"/>
<gene>
    <name evidence="3" type="ORF">FIV42_25210</name>
</gene>
<dbReference type="AlphaFoldDB" id="A0A4Y6Q024"/>
<dbReference type="Proteomes" id="UP000315995">
    <property type="component" value="Chromosome"/>
</dbReference>
<dbReference type="EMBL" id="CP041186">
    <property type="protein sequence ID" value="QDG53921.1"/>
    <property type="molecule type" value="Genomic_DNA"/>
</dbReference>
<evidence type="ECO:0000256" key="2">
    <source>
        <dbReference type="ARBA" id="ARBA00022737"/>
    </source>
</evidence>
<keyword evidence="2" id="KW-0677">Repeat</keyword>
<dbReference type="InterPro" id="IPR050216">
    <property type="entry name" value="LRR_domain-containing"/>
</dbReference>
<dbReference type="Gene3D" id="3.80.10.10">
    <property type="entry name" value="Ribonuclease Inhibitor"/>
    <property type="match status" value="2"/>
</dbReference>
<evidence type="ECO:0000256" key="1">
    <source>
        <dbReference type="ARBA" id="ARBA00022614"/>
    </source>
</evidence>
<keyword evidence="4" id="KW-1185">Reference proteome</keyword>
<dbReference type="PANTHER" id="PTHR48051:SF1">
    <property type="entry name" value="RAS SUPPRESSOR PROTEIN 1"/>
    <property type="match status" value="1"/>
</dbReference>
<dbReference type="RefSeq" id="WP_141200371.1">
    <property type="nucleotide sequence ID" value="NZ_CP041186.1"/>
</dbReference>
<dbReference type="InterPro" id="IPR032675">
    <property type="entry name" value="LRR_dom_sf"/>
</dbReference>
<dbReference type="SUPFAM" id="SSF52058">
    <property type="entry name" value="L domain-like"/>
    <property type="match status" value="1"/>
</dbReference>
<evidence type="ECO:0000313" key="4">
    <source>
        <dbReference type="Proteomes" id="UP000315995"/>
    </source>
</evidence>
<dbReference type="PANTHER" id="PTHR48051">
    <property type="match status" value="1"/>
</dbReference>
<accession>A0A5B8YAV5</accession>
<accession>A0A4Y6Q024</accession>
<dbReference type="GO" id="GO:0005737">
    <property type="term" value="C:cytoplasm"/>
    <property type="evidence" value="ECO:0007669"/>
    <property type="project" value="TreeGrafter"/>
</dbReference>
<keyword evidence="1" id="KW-0433">Leucine-rich repeat</keyword>
<sequence length="407" mass="45137">MKVFQSLDDALEHATDAHALRLNCKGLDRIPDDIARLEELRSLSLVGIHGDLEVSRALGELPHLAAISVEGPKDASVPLPSRLFETAVTDLKLKNVRVNHALPMAEQLTHLRLASHFIFDDIDLVCEHLTGLVYLEVWGHFARDIDGQRSHLVIPPAVEHLERLEEIEVVSAGLAELPVEFARLDNLQTVRLRNNAFDHFPLTLTELPKLESLEFAQMKQVTAYPAEMATMEKLRRLDLEGSWNHGDLPSSWAQAEYAELPEVIGELHNLEALDVGQCALPSLAPLSPLTELRELSVSWGAFEDLSPLESLQALEVLSLDDGWVEDISPLAKLERLRVLDILQTNVEDLTPLAGLDHLESLDIQGTPADDDPAASLEPLLRLPKLEKVHATDFSDEAWTALVDAQRG</sequence>
<protein>
    <submittedName>
        <fullName evidence="3">Leucine-rich repeat domain-containing protein</fullName>
    </submittedName>
</protein>